<evidence type="ECO:0000313" key="3">
    <source>
        <dbReference type="Proteomes" id="UP000749293"/>
    </source>
</evidence>
<gene>
    <name evidence="2" type="ORF">GMORB2_4389</name>
</gene>
<keyword evidence="3" id="KW-1185">Reference proteome</keyword>
<dbReference type="RefSeq" id="XP_035318375.1">
    <property type="nucleotide sequence ID" value="XM_035466364.1"/>
</dbReference>
<dbReference type="EMBL" id="JAANYQ010000021">
    <property type="protein sequence ID" value="KAF4119723.1"/>
    <property type="molecule type" value="Genomic_DNA"/>
</dbReference>
<dbReference type="GeneID" id="55970617"/>
<protein>
    <submittedName>
        <fullName evidence="2">Uncharacterized protein</fullName>
    </submittedName>
</protein>
<accession>A0A9P4YMJ8</accession>
<evidence type="ECO:0000313" key="2">
    <source>
        <dbReference type="EMBL" id="KAF4119723.1"/>
    </source>
</evidence>
<organism evidence="2 3">
    <name type="scientific">Geosmithia morbida</name>
    <dbReference type="NCBI Taxonomy" id="1094350"/>
    <lineage>
        <taxon>Eukaryota</taxon>
        <taxon>Fungi</taxon>
        <taxon>Dikarya</taxon>
        <taxon>Ascomycota</taxon>
        <taxon>Pezizomycotina</taxon>
        <taxon>Sordariomycetes</taxon>
        <taxon>Hypocreomycetidae</taxon>
        <taxon>Hypocreales</taxon>
        <taxon>Bionectriaceae</taxon>
        <taxon>Geosmithia</taxon>
    </lineage>
</organism>
<sequence length="130" mass="14557">MSEQPTNGTSGAADQPAWDETRIEESLTRLHLLHIKAHTLREVIPKMLETLSHKYPSRGAQPSAETLFNAFVKAANDAQSSITDFTGLMQEEQTKAILAQAQKSAQEDPKGIKPWRYKDHPDWFDPNGKS</sequence>
<dbReference type="Proteomes" id="UP000749293">
    <property type="component" value="Unassembled WGS sequence"/>
</dbReference>
<dbReference type="OrthoDB" id="5326237at2759"/>
<evidence type="ECO:0000256" key="1">
    <source>
        <dbReference type="SAM" id="MobiDB-lite"/>
    </source>
</evidence>
<feature type="compositionally biased region" description="Basic and acidic residues" evidence="1">
    <location>
        <begin position="105"/>
        <end position="123"/>
    </location>
</feature>
<dbReference type="AlphaFoldDB" id="A0A9P4YMJ8"/>
<proteinExistence type="predicted"/>
<feature type="region of interest" description="Disordered" evidence="1">
    <location>
        <begin position="1"/>
        <end position="20"/>
    </location>
</feature>
<comment type="caution">
    <text evidence="2">The sequence shown here is derived from an EMBL/GenBank/DDBJ whole genome shotgun (WGS) entry which is preliminary data.</text>
</comment>
<name>A0A9P4YMJ8_9HYPO</name>
<feature type="compositionally biased region" description="Polar residues" evidence="1">
    <location>
        <begin position="1"/>
        <end position="12"/>
    </location>
</feature>
<reference evidence="2" key="1">
    <citation type="submission" date="2020-03" db="EMBL/GenBank/DDBJ databases">
        <title>Site-based positive gene gene selection in Geosmithia morbida across the United States reveals a broad range of putative effectors and factors for local host and environmental adapation.</title>
        <authorList>
            <person name="Onufrak A."/>
            <person name="Murdoch R.W."/>
            <person name="Gazis R."/>
            <person name="Huff M."/>
            <person name="Staton M."/>
            <person name="Klingeman W."/>
            <person name="Hadziabdic D."/>
        </authorList>
    </citation>
    <scope>NUCLEOTIDE SEQUENCE</scope>
    <source>
        <strain evidence="2">1262</strain>
    </source>
</reference>
<feature type="region of interest" description="Disordered" evidence="1">
    <location>
        <begin position="99"/>
        <end position="130"/>
    </location>
</feature>